<dbReference type="EMBL" id="PIUM01000016">
    <property type="protein sequence ID" value="PKU23895.1"/>
    <property type="molecule type" value="Genomic_DNA"/>
</dbReference>
<accession>A0A2N3PU06</accession>
<comment type="caution">
    <text evidence="2">The sequence shown here is derived from an EMBL/GenBank/DDBJ whole genome shotgun (WGS) entry which is preliminary data.</text>
</comment>
<name>A0A2N3PU06_9PROT</name>
<keyword evidence="3" id="KW-1185">Reference proteome</keyword>
<sequence>MVYPPANQAGAYHDVVPSIVFKNFALPWMRSIDPNGGENPDGPPWMALLTLHEAEMAPTPGMSAPSGADPKLTFPATITAGKLTHPENTSVLPPALPGIAADDPQQVLACDMNLAFFRQIAPTLADLPYLAHARGVNTDGKTLLGMDLDGCFSLVTGNRMPGEGGTNTVLLVSLEGHQNHLPGGGDVSGYTKIRLAVLGRWQFLANQMPGSFLSLMEQLCSLGRGGVRLLKAIDTVDPAAPPADREAPVDPMVKEALAIGYVALQNDLRDGEVTTSLYRGPLVPQPTEEDRDYGPYLVSDHAVLYDPDYGFFNHAYAAGWQVGRLLALSSGTFTRDVQQWRRQFASGLQATQARQTVTGSITRALAASAADSWGKLDAAPPLEAAMRAYFGQRLNPSILPVMTPRGMEPARGGLPGAKPDNADDGSVDPLTALHRRIKGAP</sequence>
<proteinExistence type="predicted"/>
<reference evidence="3" key="1">
    <citation type="submission" date="2017-12" db="EMBL/GenBank/DDBJ databases">
        <title>Draft genome sequence of Telmatospirillum siberiense 26-4b1T, an acidotolerant peatland alphaproteobacterium potentially involved in sulfur cycling.</title>
        <authorList>
            <person name="Hausmann B."/>
            <person name="Pjevac P."/>
            <person name="Schreck K."/>
            <person name="Herbold C.W."/>
            <person name="Daims H."/>
            <person name="Wagner M."/>
            <person name="Pester M."/>
            <person name="Loy A."/>
        </authorList>
    </citation>
    <scope>NUCLEOTIDE SEQUENCE [LARGE SCALE GENOMIC DNA]</scope>
    <source>
        <strain evidence="3">26-4b1</strain>
    </source>
</reference>
<dbReference type="AlphaFoldDB" id="A0A2N3PU06"/>
<dbReference type="Proteomes" id="UP000233293">
    <property type="component" value="Unassembled WGS sequence"/>
</dbReference>
<evidence type="ECO:0000256" key="1">
    <source>
        <dbReference type="SAM" id="MobiDB-lite"/>
    </source>
</evidence>
<protein>
    <submittedName>
        <fullName evidence="2">Uncharacterized protein</fullName>
    </submittedName>
</protein>
<gene>
    <name evidence="2" type="ORF">CWS72_14565</name>
</gene>
<evidence type="ECO:0000313" key="2">
    <source>
        <dbReference type="EMBL" id="PKU23895.1"/>
    </source>
</evidence>
<feature type="region of interest" description="Disordered" evidence="1">
    <location>
        <begin position="404"/>
        <end position="441"/>
    </location>
</feature>
<organism evidence="2 3">
    <name type="scientific">Telmatospirillum siberiense</name>
    <dbReference type="NCBI Taxonomy" id="382514"/>
    <lineage>
        <taxon>Bacteria</taxon>
        <taxon>Pseudomonadati</taxon>
        <taxon>Pseudomonadota</taxon>
        <taxon>Alphaproteobacteria</taxon>
        <taxon>Rhodospirillales</taxon>
        <taxon>Rhodospirillaceae</taxon>
        <taxon>Telmatospirillum</taxon>
    </lineage>
</organism>
<evidence type="ECO:0000313" key="3">
    <source>
        <dbReference type="Proteomes" id="UP000233293"/>
    </source>
</evidence>